<protein>
    <recommendedName>
        <fullName evidence="3">Solute-binding protein family 3/N-terminal domain-containing protein</fullName>
    </recommendedName>
</protein>
<gene>
    <name evidence="1" type="ORF">QGN29_00440</name>
</gene>
<dbReference type="SUPFAM" id="SSF53850">
    <property type="entry name" value="Periplasmic binding protein-like II"/>
    <property type="match status" value="1"/>
</dbReference>
<dbReference type="KEGG" id="tmk:QGN29_00440"/>
<sequence>MFKPICSLIALTLVTSSLEAQDIRIAVPIMGDHFEEDKKGRSDLILEAIFKACSLSYSTTQFSWPQHWQEYENSDDYDAAAIVWDNAGLAGFTTQPYIHSQNGVISLTSKDMDIATFDDLKNKRVMAFTGASNMFPRLAMNYAHFKKYLEITTSNMAYKSLVMNDADVYVTDPLIFIKEYSKQINRSKGTYGSETWPEMRFHNILPVYGDVMIFKKKAMRDKFNECYTLARETKVLEHAHDLMNKPLELFR</sequence>
<organism evidence="1 2">
    <name type="scientific">Temperatibacter marinus</name>
    <dbReference type="NCBI Taxonomy" id="1456591"/>
    <lineage>
        <taxon>Bacteria</taxon>
        <taxon>Pseudomonadati</taxon>
        <taxon>Pseudomonadota</taxon>
        <taxon>Alphaproteobacteria</taxon>
        <taxon>Kordiimonadales</taxon>
        <taxon>Temperatibacteraceae</taxon>
        <taxon>Temperatibacter</taxon>
    </lineage>
</organism>
<reference evidence="1" key="1">
    <citation type="submission" date="2023-04" db="EMBL/GenBank/DDBJ databases">
        <title>Complete genome sequence of Temperatibacter marinus.</title>
        <authorList>
            <person name="Rong J.-C."/>
            <person name="Yi M.-L."/>
            <person name="Zhao Q."/>
        </authorList>
    </citation>
    <scope>NUCLEOTIDE SEQUENCE</scope>
    <source>
        <strain evidence="1">NBRC 110045</strain>
    </source>
</reference>
<dbReference type="EMBL" id="CP123872">
    <property type="protein sequence ID" value="WND02829.1"/>
    <property type="molecule type" value="Genomic_DNA"/>
</dbReference>
<dbReference type="RefSeq" id="WP_310798667.1">
    <property type="nucleotide sequence ID" value="NZ_CP123872.1"/>
</dbReference>
<evidence type="ECO:0008006" key="3">
    <source>
        <dbReference type="Google" id="ProtNLM"/>
    </source>
</evidence>
<dbReference type="AlphaFoldDB" id="A0AA52H9E7"/>
<dbReference type="Proteomes" id="UP001268683">
    <property type="component" value="Chromosome"/>
</dbReference>
<keyword evidence="2" id="KW-1185">Reference proteome</keyword>
<evidence type="ECO:0000313" key="2">
    <source>
        <dbReference type="Proteomes" id="UP001268683"/>
    </source>
</evidence>
<accession>A0AA52H9E7</accession>
<evidence type="ECO:0000313" key="1">
    <source>
        <dbReference type="EMBL" id="WND02829.1"/>
    </source>
</evidence>
<name>A0AA52H9E7_9PROT</name>
<dbReference type="Gene3D" id="3.40.190.10">
    <property type="entry name" value="Periplasmic binding protein-like II"/>
    <property type="match status" value="2"/>
</dbReference>
<proteinExistence type="predicted"/>